<dbReference type="GO" id="GO:0003723">
    <property type="term" value="F:RNA binding"/>
    <property type="evidence" value="ECO:0007669"/>
    <property type="project" value="InterPro"/>
</dbReference>
<dbReference type="Proteomes" id="UP000189703">
    <property type="component" value="Unplaced"/>
</dbReference>
<protein>
    <submittedName>
        <fullName evidence="2">Pentatricopeptide repeat-containing protein At3g15930</fullName>
    </submittedName>
</protein>
<dbReference type="PROSITE" id="PS51375">
    <property type="entry name" value="PPR"/>
    <property type="match status" value="4"/>
</dbReference>
<dbReference type="FunFam" id="1.25.40.10:FF:000344">
    <property type="entry name" value="Pentatricopeptide repeat-containing protein"/>
    <property type="match status" value="1"/>
</dbReference>
<dbReference type="GO" id="GO:0009451">
    <property type="term" value="P:RNA modification"/>
    <property type="evidence" value="ECO:0007669"/>
    <property type="project" value="InterPro"/>
</dbReference>
<dbReference type="Pfam" id="PF13041">
    <property type="entry name" value="PPR_2"/>
    <property type="match status" value="2"/>
</dbReference>
<dbReference type="OMA" id="EMRRIMK"/>
<dbReference type="InterPro" id="IPR011990">
    <property type="entry name" value="TPR-like_helical_dom_sf"/>
</dbReference>
<dbReference type="GeneID" id="104607879"/>
<dbReference type="FunFam" id="1.25.40.10:FF:000348">
    <property type="entry name" value="Pentatricopeptide repeat-containing protein chloroplastic"/>
    <property type="match status" value="1"/>
</dbReference>
<dbReference type="PANTHER" id="PTHR47926:SF358">
    <property type="entry name" value="PENTATRICOPEPTIDE REPEAT-CONTAINING PROTEIN-RELATED"/>
    <property type="match status" value="1"/>
</dbReference>
<dbReference type="Gene3D" id="1.25.40.10">
    <property type="entry name" value="Tetratricopeptide repeat domain"/>
    <property type="match status" value="5"/>
</dbReference>
<sequence length="574" mass="64567">MLRHLKAILSALKVSTQSVDQLAQIFAKSITTGLINSIVTWNCIIRAYSKSPTPIKAVFIYNYFIRACSISPDNHTFPALLKSCTRLLSLPKGREIHAHIIKAGLESDIYIQNSLIHFYGSGAMMEEARLVFDLMPQRDLASWNSVLSSYSASPNSWFEALVLFKTMVVNGIGVDGITLAVVLSGCTKVGDTRCGRSIHGYLIKLGIRRNLKLENAVLGMYAKGCDMDSAIQLFHEMVDRRDVASHTILINGYTELGLIDLARCIFDQMPVKDLISWNSMIHGYVKAKRPKDALELFEKMEKEFVTPDETTIVSVLSACSSLSELQLGRLVHHRFIMQRNIRIDVFVGTALIDMYAKCGSLEEAVKAFYKMEHKDIFTWTALITGFASYGLGHKALRLFEQMEKEGIEPNETTFVAALTACSRSGLLEEGLLLFGRMVEIYKIQPKIEHFYCLIDLLSRGGLLYQAEEFIEAMATEDRVIAYKTLLSSCMIYSDISLGEKIAEQLVKLGSQNHEVYVLLANFYALTGKWNKAVEIRSSMKEFDMRKKAGISFIQVENIENSQAYESKEMTNYPV</sequence>
<dbReference type="FunFam" id="1.25.40.10:FF:000090">
    <property type="entry name" value="Pentatricopeptide repeat-containing protein, chloroplastic"/>
    <property type="match status" value="1"/>
</dbReference>
<dbReference type="InterPro" id="IPR046960">
    <property type="entry name" value="PPR_At4g14850-like_plant"/>
</dbReference>
<evidence type="ECO:0000313" key="2">
    <source>
        <dbReference type="RefSeq" id="XP_010271937.1"/>
    </source>
</evidence>
<dbReference type="RefSeq" id="XP_010271937.1">
    <property type="nucleotide sequence ID" value="XM_010273635.2"/>
</dbReference>
<dbReference type="PANTHER" id="PTHR47926">
    <property type="entry name" value="PENTATRICOPEPTIDE REPEAT-CONTAINING PROTEIN"/>
    <property type="match status" value="1"/>
</dbReference>
<dbReference type="InterPro" id="IPR002885">
    <property type="entry name" value="PPR_rpt"/>
</dbReference>
<dbReference type="KEGG" id="nnu:104607879"/>
<gene>
    <name evidence="2" type="primary">LOC104607879</name>
</gene>
<reference evidence="2" key="1">
    <citation type="submission" date="2025-08" db="UniProtKB">
        <authorList>
            <consortium name="RefSeq"/>
        </authorList>
    </citation>
    <scope>IDENTIFICATION</scope>
</reference>
<dbReference type="InterPro" id="IPR046848">
    <property type="entry name" value="E_motif"/>
</dbReference>
<evidence type="ECO:0000313" key="1">
    <source>
        <dbReference type="Proteomes" id="UP000189703"/>
    </source>
</evidence>
<dbReference type="AlphaFoldDB" id="A0A1U8B7K3"/>
<name>A0A1U8B7K3_NELNU</name>
<organism evidence="1 2">
    <name type="scientific">Nelumbo nucifera</name>
    <name type="common">Sacred lotus</name>
    <dbReference type="NCBI Taxonomy" id="4432"/>
    <lineage>
        <taxon>Eukaryota</taxon>
        <taxon>Viridiplantae</taxon>
        <taxon>Streptophyta</taxon>
        <taxon>Embryophyta</taxon>
        <taxon>Tracheophyta</taxon>
        <taxon>Spermatophyta</taxon>
        <taxon>Magnoliopsida</taxon>
        <taxon>Proteales</taxon>
        <taxon>Nelumbonaceae</taxon>
        <taxon>Nelumbo</taxon>
    </lineage>
</organism>
<dbReference type="Pfam" id="PF20431">
    <property type="entry name" value="E_motif"/>
    <property type="match status" value="1"/>
</dbReference>
<dbReference type="Pfam" id="PF01535">
    <property type="entry name" value="PPR"/>
    <property type="match status" value="3"/>
</dbReference>
<dbReference type="NCBIfam" id="TIGR00756">
    <property type="entry name" value="PPR"/>
    <property type="match status" value="5"/>
</dbReference>
<accession>A0A1U8B7K3</accession>
<keyword evidence="1" id="KW-1185">Reference proteome</keyword>
<dbReference type="eggNOG" id="KOG4197">
    <property type="taxonomic scope" value="Eukaryota"/>
</dbReference>
<dbReference type="OrthoDB" id="185373at2759"/>
<proteinExistence type="predicted"/>